<accession>A0A1H5S128</accession>
<dbReference type="RefSeq" id="WP_103935536.1">
    <property type="nucleotide sequence ID" value="NZ_FNVO01000001.1"/>
</dbReference>
<dbReference type="EMBL" id="FNVO01000001">
    <property type="protein sequence ID" value="SEF44323.1"/>
    <property type="molecule type" value="Genomic_DNA"/>
</dbReference>
<reference evidence="2" key="1">
    <citation type="submission" date="2016-10" db="EMBL/GenBank/DDBJ databases">
        <authorList>
            <person name="Varghese N."/>
            <person name="Submissions S."/>
        </authorList>
    </citation>
    <scope>NUCLEOTIDE SEQUENCE [LARGE SCALE GENOMIC DNA]</scope>
    <source>
        <strain evidence="2">DSM 43163</strain>
    </source>
</reference>
<sequence length="318" mass="33927">MSSTVEIYLRGGRDAAAVVQQVATALDVRGYFGSGEGYVLTLSSEPWTTGEGVASLDLGPTDEDLVGALGETAYSPYDFRLSIELRGAPGLARAELRERLGRQVFDRLTALRWPMALGDAMSVFADFLPGRGVREFPPDTDWEEAGHDIWFEPRLHGTEPPASRQPPEPLIRGAATVFETNGLVQFLACDAAGAKAPVASIRSEAGATLLGRTLAEVLRYSAKEIRTGQADPWSWLTGIAKSSPDEYARSAVSLAIRLENEQVTAVPHRPHPGDPAGHVVQGPAIEALTVHRPGPWDDTAMGELVLGLLAAARGSVPA</sequence>
<keyword evidence="2" id="KW-1185">Reference proteome</keyword>
<organism evidence="1 2">
    <name type="scientific">Thermomonospora echinospora</name>
    <dbReference type="NCBI Taxonomy" id="1992"/>
    <lineage>
        <taxon>Bacteria</taxon>
        <taxon>Bacillati</taxon>
        <taxon>Actinomycetota</taxon>
        <taxon>Actinomycetes</taxon>
        <taxon>Streptosporangiales</taxon>
        <taxon>Thermomonosporaceae</taxon>
        <taxon>Thermomonospora</taxon>
    </lineage>
</organism>
<evidence type="ECO:0000313" key="2">
    <source>
        <dbReference type="Proteomes" id="UP000236723"/>
    </source>
</evidence>
<dbReference type="Proteomes" id="UP000236723">
    <property type="component" value="Unassembled WGS sequence"/>
</dbReference>
<gene>
    <name evidence="1" type="ORF">SAMN04489712_10138</name>
</gene>
<dbReference type="OrthoDB" id="3460308at2"/>
<evidence type="ECO:0000313" key="1">
    <source>
        <dbReference type="EMBL" id="SEF44323.1"/>
    </source>
</evidence>
<protein>
    <submittedName>
        <fullName evidence="1">Uncharacterized protein</fullName>
    </submittedName>
</protein>
<name>A0A1H5S128_9ACTN</name>
<dbReference type="AlphaFoldDB" id="A0A1H5S128"/>
<proteinExistence type="predicted"/>